<dbReference type="EC" id="3.1.1.47" evidence="1"/>
<dbReference type="PANTHER" id="PTHR10272:SF7">
    <property type="entry name" value="PHOSPHOLIPASE-RELATED"/>
    <property type="match status" value="1"/>
</dbReference>
<accession>A0AAV9UBC1</accession>
<dbReference type="AlphaFoldDB" id="A0AAV9UBC1"/>
<dbReference type="GO" id="GO:0016042">
    <property type="term" value="P:lipid catabolic process"/>
    <property type="evidence" value="ECO:0007669"/>
    <property type="project" value="UniProtKB-KW"/>
</dbReference>
<feature type="region of interest" description="Disordered" evidence="5">
    <location>
        <begin position="622"/>
        <end position="653"/>
    </location>
</feature>
<dbReference type="EMBL" id="JAVHNQ010000009">
    <property type="protein sequence ID" value="KAK6338907.1"/>
    <property type="molecule type" value="Genomic_DNA"/>
</dbReference>
<dbReference type="Gene3D" id="3.40.50.1820">
    <property type="entry name" value="alpha/beta hydrolase"/>
    <property type="match status" value="1"/>
</dbReference>
<dbReference type="InterPro" id="IPR029058">
    <property type="entry name" value="AB_hydrolase_fold"/>
</dbReference>
<dbReference type="GO" id="GO:0003847">
    <property type="term" value="F:1-alkyl-2-acetylglycerophosphocholine esterase activity"/>
    <property type="evidence" value="ECO:0007669"/>
    <property type="project" value="UniProtKB-EC"/>
</dbReference>
<organism evidence="6 7">
    <name type="scientific">Orbilia brochopaga</name>
    <dbReference type="NCBI Taxonomy" id="3140254"/>
    <lineage>
        <taxon>Eukaryota</taxon>
        <taxon>Fungi</taxon>
        <taxon>Dikarya</taxon>
        <taxon>Ascomycota</taxon>
        <taxon>Pezizomycotina</taxon>
        <taxon>Orbiliomycetes</taxon>
        <taxon>Orbiliales</taxon>
        <taxon>Orbiliaceae</taxon>
        <taxon>Orbilia</taxon>
    </lineage>
</organism>
<evidence type="ECO:0000256" key="2">
    <source>
        <dbReference type="ARBA" id="ARBA00022801"/>
    </source>
</evidence>
<name>A0AAV9UBC1_9PEZI</name>
<comment type="caution">
    <text evidence="6">The sequence shown here is derived from an EMBL/GenBank/DDBJ whole genome shotgun (WGS) entry which is preliminary data.</text>
</comment>
<evidence type="ECO:0000256" key="1">
    <source>
        <dbReference type="ARBA" id="ARBA00013201"/>
    </source>
</evidence>
<keyword evidence="2" id="KW-0378">Hydrolase</keyword>
<dbReference type="Pfam" id="PF03403">
    <property type="entry name" value="PAF-AH_p_II"/>
    <property type="match status" value="1"/>
</dbReference>
<feature type="compositionally biased region" description="Basic and acidic residues" evidence="5">
    <location>
        <begin position="625"/>
        <end position="653"/>
    </location>
</feature>
<evidence type="ECO:0000256" key="3">
    <source>
        <dbReference type="ARBA" id="ARBA00022963"/>
    </source>
</evidence>
<keyword evidence="3" id="KW-0442">Lipid degradation</keyword>
<proteinExistence type="predicted"/>
<dbReference type="SUPFAM" id="SSF53474">
    <property type="entry name" value="alpha/beta-Hydrolases"/>
    <property type="match status" value="2"/>
</dbReference>
<protein>
    <recommendedName>
        <fullName evidence="1">1-alkyl-2-acetylglycerophosphocholine esterase</fullName>
        <ecNumber evidence="1">3.1.1.47</ecNumber>
    </recommendedName>
</protein>
<dbReference type="Proteomes" id="UP001375240">
    <property type="component" value="Unassembled WGS sequence"/>
</dbReference>
<feature type="region of interest" description="Disordered" evidence="5">
    <location>
        <begin position="198"/>
        <end position="258"/>
    </location>
</feature>
<feature type="compositionally biased region" description="Basic and acidic residues" evidence="5">
    <location>
        <begin position="227"/>
        <end position="255"/>
    </location>
</feature>
<evidence type="ECO:0000313" key="7">
    <source>
        <dbReference type="Proteomes" id="UP001375240"/>
    </source>
</evidence>
<evidence type="ECO:0000256" key="5">
    <source>
        <dbReference type="SAM" id="MobiDB-lite"/>
    </source>
</evidence>
<keyword evidence="7" id="KW-1185">Reference proteome</keyword>
<dbReference type="PANTHER" id="PTHR10272">
    <property type="entry name" value="PLATELET-ACTIVATING FACTOR ACETYLHYDROLASE"/>
    <property type="match status" value="1"/>
</dbReference>
<evidence type="ECO:0000313" key="6">
    <source>
        <dbReference type="EMBL" id="KAK6338907.1"/>
    </source>
</evidence>
<gene>
    <name evidence="6" type="ORF">TWF696_009708</name>
</gene>
<reference evidence="6 7" key="1">
    <citation type="submission" date="2019-10" db="EMBL/GenBank/DDBJ databases">
        <authorList>
            <person name="Palmer J.M."/>
        </authorList>
    </citation>
    <scope>NUCLEOTIDE SEQUENCE [LARGE SCALE GENOMIC DNA]</scope>
    <source>
        <strain evidence="6 7">TWF696</strain>
    </source>
</reference>
<sequence length="653" mass="71901">MSSLLSRLNPIPGFPAYKGPYAVGTIDLELPVAPFVESKLSPSCPSHADIPTVQMRVFYPAKLKEDGGDKTNGHSKANWIPSPRKEYIAAYCRFAGAGEWLANLLSFIPHHLYYVKIPVLAGHRLLPERPGHEQSDVKFPVVVFSHGLGGTRNAYSYLTASLASYGAVVFCLEHRDGSAPASFVRESTLEIFGALQRQQDASSKPTTLDADGNPQTPGSRGSSDSENTDHADGRYEKGKSTNKVDSKPSTRRRIDYTNQAHEISEETAAVRCRQLEIRLWELGLAYAVIHSLNAGFPALDNEPHVFPSPKDASGASSLLGMFKGRLALDTPGSITWMGHSFGAATITQFLKSVWYWPELAKKDELKDPLYVPSEQLVRHFHPTGKIGRKSRGPATVLLDLWCLPLIADRTRALWRRPLPGPVLGVLSWQFYKWKDNLRGFRHVMSRTGGTFEPAWFADLSKTEAEPTGQPATDAVIPPALHRSASLDVTPQLPAGISHNDESKIEEEEPVEESMAELALHRTQSMASQRAGPGEVDRKFYYPKTSAHMSQSDFGILFPRSARYFTGVNDSEGVLEMNIRAVTAFMREQGLKVAAHVAESGDGKDIFGDDGVEGWEAVELELGDEGLPKKAKEKLPMKEQEVSPNKDEAPTPHL</sequence>
<keyword evidence="4" id="KW-0443">Lipid metabolism</keyword>
<evidence type="ECO:0000256" key="4">
    <source>
        <dbReference type="ARBA" id="ARBA00023098"/>
    </source>
</evidence>
<feature type="compositionally biased region" description="Polar residues" evidence="5">
    <location>
        <begin position="213"/>
        <end position="225"/>
    </location>
</feature>